<dbReference type="Proteomes" id="UP001444661">
    <property type="component" value="Unassembled WGS sequence"/>
</dbReference>
<evidence type="ECO:0000313" key="1">
    <source>
        <dbReference type="EMBL" id="KAK8024404.1"/>
    </source>
</evidence>
<protein>
    <submittedName>
        <fullName evidence="1">Uncharacterized protein</fullName>
    </submittedName>
</protein>
<organism evidence="1 2">
    <name type="scientific">Apiospora rasikravindrae</name>
    <dbReference type="NCBI Taxonomy" id="990691"/>
    <lineage>
        <taxon>Eukaryota</taxon>
        <taxon>Fungi</taxon>
        <taxon>Dikarya</taxon>
        <taxon>Ascomycota</taxon>
        <taxon>Pezizomycotina</taxon>
        <taxon>Sordariomycetes</taxon>
        <taxon>Xylariomycetidae</taxon>
        <taxon>Amphisphaeriales</taxon>
        <taxon>Apiosporaceae</taxon>
        <taxon>Apiospora</taxon>
    </lineage>
</organism>
<comment type="caution">
    <text evidence="1">The sequence shown here is derived from an EMBL/GenBank/DDBJ whole genome shotgun (WGS) entry which is preliminary data.</text>
</comment>
<proteinExistence type="predicted"/>
<sequence>MTHEEILPTVAESREAETDCAQTYSMGMIYETQSQKDWESERGSMQETCPCQTHTPVFENKILSAVADLIDSQFRAEIPHLVDNAVHEATEELQKIAQNAAREEMGKYVIEIHLNDSGDEELVLAQVMKDRLKELYEDTLERVFMQ</sequence>
<keyword evidence="2" id="KW-1185">Reference proteome</keyword>
<reference evidence="1 2" key="1">
    <citation type="submission" date="2023-01" db="EMBL/GenBank/DDBJ databases">
        <title>Analysis of 21 Apiospora genomes using comparative genomics revels a genus with tremendous synthesis potential of carbohydrate active enzymes and secondary metabolites.</title>
        <authorList>
            <person name="Sorensen T."/>
        </authorList>
    </citation>
    <scope>NUCLEOTIDE SEQUENCE [LARGE SCALE GENOMIC DNA]</scope>
    <source>
        <strain evidence="1 2">CBS 33761</strain>
    </source>
</reference>
<accession>A0ABR1S2K5</accession>
<gene>
    <name evidence="1" type="ORF">PG993_012470</name>
</gene>
<evidence type="ECO:0000313" key="2">
    <source>
        <dbReference type="Proteomes" id="UP001444661"/>
    </source>
</evidence>
<dbReference type="EMBL" id="JAQQWK010000011">
    <property type="protein sequence ID" value="KAK8024404.1"/>
    <property type="molecule type" value="Genomic_DNA"/>
</dbReference>
<name>A0ABR1S2K5_9PEZI</name>